<dbReference type="KEGG" id="cput:CONPUDRAFT_75446"/>
<protein>
    <submittedName>
        <fullName evidence="3">Uncharacterized protein</fullName>
    </submittedName>
</protein>
<reference evidence="4" key="1">
    <citation type="journal article" date="2012" name="Science">
        <title>The Paleozoic origin of enzymatic lignin decomposition reconstructed from 31 fungal genomes.</title>
        <authorList>
            <person name="Floudas D."/>
            <person name="Binder M."/>
            <person name="Riley R."/>
            <person name="Barry K."/>
            <person name="Blanchette R.A."/>
            <person name="Henrissat B."/>
            <person name="Martinez A.T."/>
            <person name="Otillar R."/>
            <person name="Spatafora J.W."/>
            <person name="Yadav J.S."/>
            <person name="Aerts A."/>
            <person name="Benoit I."/>
            <person name="Boyd A."/>
            <person name="Carlson A."/>
            <person name="Copeland A."/>
            <person name="Coutinho P.M."/>
            <person name="de Vries R.P."/>
            <person name="Ferreira P."/>
            <person name="Findley K."/>
            <person name="Foster B."/>
            <person name="Gaskell J."/>
            <person name="Glotzer D."/>
            <person name="Gorecki P."/>
            <person name="Heitman J."/>
            <person name="Hesse C."/>
            <person name="Hori C."/>
            <person name="Igarashi K."/>
            <person name="Jurgens J.A."/>
            <person name="Kallen N."/>
            <person name="Kersten P."/>
            <person name="Kohler A."/>
            <person name="Kuees U."/>
            <person name="Kumar T.K.A."/>
            <person name="Kuo A."/>
            <person name="LaButti K."/>
            <person name="Larrondo L.F."/>
            <person name="Lindquist E."/>
            <person name="Ling A."/>
            <person name="Lombard V."/>
            <person name="Lucas S."/>
            <person name="Lundell T."/>
            <person name="Martin R."/>
            <person name="McLaughlin D.J."/>
            <person name="Morgenstern I."/>
            <person name="Morin E."/>
            <person name="Murat C."/>
            <person name="Nagy L.G."/>
            <person name="Nolan M."/>
            <person name="Ohm R.A."/>
            <person name="Patyshakuliyeva A."/>
            <person name="Rokas A."/>
            <person name="Ruiz-Duenas F.J."/>
            <person name="Sabat G."/>
            <person name="Salamov A."/>
            <person name="Samejima M."/>
            <person name="Schmutz J."/>
            <person name="Slot J.C."/>
            <person name="St John F."/>
            <person name="Stenlid J."/>
            <person name="Sun H."/>
            <person name="Sun S."/>
            <person name="Syed K."/>
            <person name="Tsang A."/>
            <person name="Wiebenga A."/>
            <person name="Young D."/>
            <person name="Pisabarro A."/>
            <person name="Eastwood D.C."/>
            <person name="Martin F."/>
            <person name="Cullen D."/>
            <person name="Grigoriev I.V."/>
            <person name="Hibbett D.S."/>
        </authorList>
    </citation>
    <scope>NUCLEOTIDE SEQUENCE [LARGE SCALE GENOMIC DNA]</scope>
    <source>
        <strain evidence="4">RWD-64-598 SS2</strain>
    </source>
</reference>
<dbReference type="GeneID" id="19209358"/>
<feature type="transmembrane region" description="Helical" evidence="2">
    <location>
        <begin position="29"/>
        <end position="53"/>
    </location>
</feature>
<feature type="region of interest" description="Disordered" evidence="1">
    <location>
        <begin position="115"/>
        <end position="135"/>
    </location>
</feature>
<organism evidence="3 4">
    <name type="scientific">Coniophora puteana (strain RWD-64-598)</name>
    <name type="common">Brown rot fungus</name>
    <dbReference type="NCBI Taxonomy" id="741705"/>
    <lineage>
        <taxon>Eukaryota</taxon>
        <taxon>Fungi</taxon>
        <taxon>Dikarya</taxon>
        <taxon>Basidiomycota</taxon>
        <taxon>Agaricomycotina</taxon>
        <taxon>Agaricomycetes</taxon>
        <taxon>Agaricomycetidae</taxon>
        <taxon>Boletales</taxon>
        <taxon>Coniophorineae</taxon>
        <taxon>Coniophoraceae</taxon>
        <taxon>Coniophora</taxon>
    </lineage>
</organism>
<comment type="caution">
    <text evidence="3">The sequence shown here is derived from an EMBL/GenBank/DDBJ whole genome shotgun (WGS) entry which is preliminary data.</text>
</comment>
<proteinExistence type="predicted"/>
<dbReference type="RefSeq" id="XP_007771859.1">
    <property type="nucleotide sequence ID" value="XM_007773669.1"/>
</dbReference>
<dbReference type="OrthoDB" id="2688894at2759"/>
<feature type="compositionally biased region" description="Basic and acidic residues" evidence="1">
    <location>
        <begin position="126"/>
        <end position="135"/>
    </location>
</feature>
<gene>
    <name evidence="3" type="ORF">CONPUDRAFT_75446</name>
</gene>
<keyword evidence="4" id="KW-1185">Reference proteome</keyword>
<sequence>MVLIAVLAHRSVLYLREHRKQHHKLRPTGLLGVLMRQGLLYFVWAVACGALSANGAALLVFNGITTVLQVGLLCMLGPWLILSIRQNHLNQVNGGSGGTRDGTVSAVVFERHLSAAGDPEAPGGDEQLRPEDGGP</sequence>
<name>A0A5M3MEA0_CONPW</name>
<keyword evidence="2" id="KW-0812">Transmembrane</keyword>
<dbReference type="AlphaFoldDB" id="A0A5M3MEA0"/>
<accession>A0A5M3MEA0</accession>
<evidence type="ECO:0000313" key="3">
    <source>
        <dbReference type="EMBL" id="EIW77599.1"/>
    </source>
</evidence>
<keyword evidence="2" id="KW-1133">Transmembrane helix</keyword>
<keyword evidence="2" id="KW-0472">Membrane</keyword>
<evidence type="ECO:0000256" key="1">
    <source>
        <dbReference type="SAM" id="MobiDB-lite"/>
    </source>
</evidence>
<feature type="transmembrane region" description="Helical" evidence="2">
    <location>
        <begin position="59"/>
        <end position="82"/>
    </location>
</feature>
<dbReference type="EMBL" id="JH711583">
    <property type="protein sequence ID" value="EIW77599.1"/>
    <property type="molecule type" value="Genomic_DNA"/>
</dbReference>
<evidence type="ECO:0000256" key="2">
    <source>
        <dbReference type="SAM" id="Phobius"/>
    </source>
</evidence>
<dbReference type="Proteomes" id="UP000053558">
    <property type="component" value="Unassembled WGS sequence"/>
</dbReference>
<evidence type="ECO:0000313" key="4">
    <source>
        <dbReference type="Proteomes" id="UP000053558"/>
    </source>
</evidence>